<sequence length="177" mass="19877">MTTQTTVPSKNGNEENYASQVREAVKSSGVNASTALNGHLMKISVDRHLNDNEARENFWSSLLCNLANAKFAEIDFTVKGTKSVSKEGFWAGIFKSTKEEETAFKLKIEKIKKITHYIKDVAVYVIGHQTTVDLQLKLINKKIKDVRVVPDSSDGDYNTFVFYIPKHCLTNISIAIF</sequence>
<dbReference type="EMBL" id="MFTL01000011">
    <property type="protein sequence ID" value="OGI61695.1"/>
    <property type="molecule type" value="Genomic_DNA"/>
</dbReference>
<reference evidence="1 2" key="1">
    <citation type="journal article" date="2016" name="Nat. Commun.">
        <title>Thousands of microbial genomes shed light on interconnected biogeochemical processes in an aquifer system.</title>
        <authorList>
            <person name="Anantharaman K."/>
            <person name="Brown C.T."/>
            <person name="Hug L.A."/>
            <person name="Sharon I."/>
            <person name="Castelle C.J."/>
            <person name="Probst A.J."/>
            <person name="Thomas B.C."/>
            <person name="Singh A."/>
            <person name="Wilkins M.J."/>
            <person name="Karaoz U."/>
            <person name="Brodie E.L."/>
            <person name="Williams K.H."/>
            <person name="Hubbard S.S."/>
            <person name="Banfield J.F."/>
        </authorList>
    </citation>
    <scope>NUCLEOTIDE SEQUENCE [LARGE SCALE GENOMIC DNA]</scope>
</reference>
<name>A0A1F6UWA8_9BACT</name>
<organism evidence="1 2">
    <name type="scientific">Candidatus Nomurabacteria bacterium RIFCSPHIGHO2_01_FULL_39_9</name>
    <dbReference type="NCBI Taxonomy" id="1801735"/>
    <lineage>
        <taxon>Bacteria</taxon>
        <taxon>Candidatus Nomuraibacteriota</taxon>
    </lineage>
</organism>
<proteinExistence type="predicted"/>
<protein>
    <submittedName>
        <fullName evidence="1">Uncharacterized protein</fullName>
    </submittedName>
</protein>
<dbReference type="AlphaFoldDB" id="A0A1F6UWA8"/>
<evidence type="ECO:0000313" key="2">
    <source>
        <dbReference type="Proteomes" id="UP000182253"/>
    </source>
</evidence>
<evidence type="ECO:0000313" key="1">
    <source>
        <dbReference type="EMBL" id="OGI61695.1"/>
    </source>
</evidence>
<gene>
    <name evidence="1" type="ORF">A2645_01110</name>
</gene>
<dbReference type="Proteomes" id="UP000182253">
    <property type="component" value="Unassembled WGS sequence"/>
</dbReference>
<comment type="caution">
    <text evidence="1">The sequence shown here is derived from an EMBL/GenBank/DDBJ whole genome shotgun (WGS) entry which is preliminary data.</text>
</comment>
<accession>A0A1F6UWA8</accession>